<evidence type="ECO:0000313" key="2">
    <source>
        <dbReference type="Proteomes" id="UP000268093"/>
    </source>
</evidence>
<dbReference type="SUPFAM" id="SSF52141">
    <property type="entry name" value="Uracil-DNA glycosylase-like"/>
    <property type="match status" value="1"/>
</dbReference>
<dbReference type="InterPro" id="IPR002043">
    <property type="entry name" value="UDG_fam1"/>
</dbReference>
<dbReference type="PANTHER" id="PTHR11264:SF0">
    <property type="entry name" value="URACIL-DNA GLYCOSYLASE"/>
    <property type="match status" value="1"/>
</dbReference>
<dbReference type="GO" id="GO:0004844">
    <property type="term" value="F:uracil DNA N-glycosylase activity"/>
    <property type="evidence" value="ECO:0007669"/>
    <property type="project" value="InterPro"/>
</dbReference>
<dbReference type="GO" id="GO:0097510">
    <property type="term" value="P:base-excision repair, AP site formation via deaminated base removal"/>
    <property type="evidence" value="ECO:0007669"/>
    <property type="project" value="TreeGrafter"/>
</dbReference>
<dbReference type="GO" id="GO:0005739">
    <property type="term" value="C:mitochondrion"/>
    <property type="evidence" value="ECO:0007669"/>
    <property type="project" value="TreeGrafter"/>
</dbReference>
<dbReference type="Gene3D" id="3.40.470.10">
    <property type="entry name" value="Uracil-DNA glycosylase-like domain"/>
    <property type="match status" value="1"/>
</dbReference>
<reference evidence="1 2" key="1">
    <citation type="journal article" date="2018" name="New Phytol.">
        <title>Phylogenomics of Endogonaceae and evolution of mycorrhizas within Mucoromycota.</title>
        <authorList>
            <person name="Chang Y."/>
            <person name="Desiro A."/>
            <person name="Na H."/>
            <person name="Sandor L."/>
            <person name="Lipzen A."/>
            <person name="Clum A."/>
            <person name="Barry K."/>
            <person name="Grigoriev I.V."/>
            <person name="Martin F.M."/>
            <person name="Stajich J.E."/>
            <person name="Smith M.E."/>
            <person name="Bonito G."/>
            <person name="Spatafora J.W."/>
        </authorList>
    </citation>
    <scope>NUCLEOTIDE SEQUENCE [LARGE SCALE GENOMIC DNA]</scope>
    <source>
        <strain evidence="1 2">GMNB39</strain>
    </source>
</reference>
<proteinExistence type="predicted"/>
<dbReference type="GO" id="GO:0005634">
    <property type="term" value="C:nucleus"/>
    <property type="evidence" value="ECO:0007669"/>
    <property type="project" value="TreeGrafter"/>
</dbReference>
<organism evidence="1 2">
    <name type="scientific">Jimgerdemannia flammicorona</name>
    <dbReference type="NCBI Taxonomy" id="994334"/>
    <lineage>
        <taxon>Eukaryota</taxon>
        <taxon>Fungi</taxon>
        <taxon>Fungi incertae sedis</taxon>
        <taxon>Mucoromycota</taxon>
        <taxon>Mucoromycotina</taxon>
        <taxon>Endogonomycetes</taxon>
        <taxon>Endogonales</taxon>
        <taxon>Endogonaceae</taxon>
        <taxon>Jimgerdemannia</taxon>
    </lineage>
</organism>
<dbReference type="EMBL" id="RBNI01001068">
    <property type="protein sequence ID" value="RUP50942.1"/>
    <property type="molecule type" value="Genomic_DNA"/>
</dbReference>
<comment type="caution">
    <text evidence="1">The sequence shown here is derived from an EMBL/GenBank/DDBJ whole genome shotgun (WGS) entry which is preliminary data.</text>
</comment>
<sequence>MKNDIPMFTEPGHGYLEAWAKEGVLMLNTSLTVRAHEAASHAGKGWEKFTGMPCSTYVYLLFS</sequence>
<evidence type="ECO:0000313" key="1">
    <source>
        <dbReference type="EMBL" id="RUP50942.1"/>
    </source>
</evidence>
<gene>
    <name evidence="1" type="ORF">BC936DRAFT_136994</name>
</gene>
<accession>A0A433DJ92</accession>
<dbReference type="OrthoDB" id="10031947at2759"/>
<keyword evidence="2" id="KW-1185">Reference proteome</keyword>
<protein>
    <submittedName>
        <fullName evidence="1">Uracil-DNA glycosylase-like protein</fullName>
    </submittedName>
</protein>
<dbReference type="InterPro" id="IPR036895">
    <property type="entry name" value="Uracil-DNA_glycosylase-like_sf"/>
</dbReference>
<dbReference type="Proteomes" id="UP000268093">
    <property type="component" value="Unassembled WGS sequence"/>
</dbReference>
<dbReference type="PANTHER" id="PTHR11264">
    <property type="entry name" value="URACIL-DNA GLYCOSYLASE"/>
    <property type="match status" value="1"/>
</dbReference>
<name>A0A433DJ92_9FUNG</name>
<dbReference type="AlphaFoldDB" id="A0A433DJ92"/>